<keyword evidence="2" id="KW-0812">Transmembrane</keyword>
<protein>
    <submittedName>
        <fullName evidence="3">Uncharacterized protein</fullName>
    </submittedName>
</protein>
<organism evidence="3 4">
    <name type="scientific">Brevibacterium senegalense</name>
    <dbReference type="NCBI Taxonomy" id="1033736"/>
    <lineage>
        <taxon>Bacteria</taxon>
        <taxon>Bacillati</taxon>
        <taxon>Actinomycetota</taxon>
        <taxon>Actinomycetes</taxon>
        <taxon>Micrococcales</taxon>
        <taxon>Brevibacteriaceae</taxon>
        <taxon>Brevibacterium</taxon>
    </lineage>
</organism>
<keyword evidence="2" id="KW-0472">Membrane</keyword>
<comment type="caution">
    <text evidence="3">The sequence shown here is derived from an EMBL/GenBank/DDBJ whole genome shotgun (WGS) entry which is preliminary data.</text>
</comment>
<evidence type="ECO:0000256" key="1">
    <source>
        <dbReference type="SAM" id="MobiDB-lite"/>
    </source>
</evidence>
<reference evidence="3" key="2">
    <citation type="submission" date="2021-09" db="EMBL/GenBank/DDBJ databases">
        <authorList>
            <person name="Gilroy R."/>
        </authorList>
    </citation>
    <scope>NUCLEOTIDE SEQUENCE</scope>
    <source>
        <strain evidence="3">ChiGjej5B5-7349</strain>
    </source>
</reference>
<sequence length="592" mass="62468">MSDQPTGASDTGGLAQRFLDEHGEALRTDGIALAIRSQAVGPDFVARAQEGLAAAEAQTDGVTCLAVVSDPDAPLLGEDLALEDERAVLQEIAVRLADESFPLVLSLFEAYGMATVPIILVVGTDGVSDDVGNSGRWPDRYHDDFRVDPAPALELAALQGAAQLGAADRPDPRDYAGTGPERGDITQYLETHEPGGADVLTAMTVAAVGGVGLVWFFGRRATLSEERERAALAARTPTPVPPEVLDRLPLLLDRTFPAIDPRQARSEQALDHAAALVEDIDAHRTLRDRIHGRLRPDGDALEPDDGPHTSDGSSRDTDGGPCEAVGWSSEVVDPVLPPVEVAALLVLDAQLDDRVRTWETHVRSGAAVDGAGPPQHCALNPFHGQAAVHGGSVVTATVAGRDAAIQVPVCAECREATGRDEPPDVLRVRAGRRVRPYVEVDDGYARSMFGALAPLAQACVRPPLSGPVGSRTVVPSAARGILVILGVPLLVLLGAAVVGGALAILFAGLEGQEFYTLQEQAERAAETGPTVWGYPLWNWLRGVGFGSLFAVVLAVLGLIVVGFVRTMRSDDDSDAGDTDQSRSRTLLQREEP</sequence>
<feature type="compositionally biased region" description="Basic and acidic residues" evidence="1">
    <location>
        <begin position="305"/>
        <end position="318"/>
    </location>
</feature>
<accession>A0A921MG10</accession>
<dbReference type="EMBL" id="DYUK01000299">
    <property type="protein sequence ID" value="HJG81320.1"/>
    <property type="molecule type" value="Genomic_DNA"/>
</dbReference>
<keyword evidence="2" id="KW-1133">Transmembrane helix</keyword>
<dbReference type="Proteomes" id="UP000784435">
    <property type="component" value="Unassembled WGS sequence"/>
</dbReference>
<feature type="transmembrane region" description="Helical" evidence="2">
    <location>
        <begin position="481"/>
        <end position="507"/>
    </location>
</feature>
<feature type="region of interest" description="Disordered" evidence="1">
    <location>
        <begin position="292"/>
        <end position="324"/>
    </location>
</feature>
<dbReference type="AlphaFoldDB" id="A0A921MG10"/>
<evidence type="ECO:0000256" key="2">
    <source>
        <dbReference type="SAM" id="Phobius"/>
    </source>
</evidence>
<gene>
    <name evidence="3" type="ORF">K8V08_13005</name>
</gene>
<reference evidence="3" key="1">
    <citation type="journal article" date="2021" name="PeerJ">
        <title>Extensive microbial diversity within the chicken gut microbiome revealed by metagenomics and culture.</title>
        <authorList>
            <person name="Gilroy R."/>
            <person name="Ravi A."/>
            <person name="Getino M."/>
            <person name="Pursley I."/>
            <person name="Horton D.L."/>
            <person name="Alikhan N.F."/>
            <person name="Baker D."/>
            <person name="Gharbi K."/>
            <person name="Hall N."/>
            <person name="Watson M."/>
            <person name="Adriaenssens E.M."/>
            <person name="Foster-Nyarko E."/>
            <person name="Jarju S."/>
            <person name="Secka A."/>
            <person name="Antonio M."/>
            <person name="Oren A."/>
            <person name="Chaudhuri R.R."/>
            <person name="La Ragione R."/>
            <person name="Hildebrand F."/>
            <person name="Pallen M.J."/>
        </authorList>
    </citation>
    <scope>NUCLEOTIDE SEQUENCE</scope>
    <source>
        <strain evidence="3">ChiGjej5B5-7349</strain>
    </source>
</reference>
<feature type="region of interest" description="Disordered" evidence="1">
    <location>
        <begin position="569"/>
        <end position="592"/>
    </location>
</feature>
<proteinExistence type="predicted"/>
<evidence type="ECO:0000313" key="4">
    <source>
        <dbReference type="Proteomes" id="UP000784435"/>
    </source>
</evidence>
<feature type="transmembrane region" description="Helical" evidence="2">
    <location>
        <begin position="539"/>
        <end position="564"/>
    </location>
</feature>
<feature type="compositionally biased region" description="Basic and acidic residues" evidence="1">
    <location>
        <begin position="579"/>
        <end position="592"/>
    </location>
</feature>
<feature type="transmembrane region" description="Helical" evidence="2">
    <location>
        <begin position="199"/>
        <end position="218"/>
    </location>
</feature>
<name>A0A921MG10_9MICO</name>
<evidence type="ECO:0000313" key="3">
    <source>
        <dbReference type="EMBL" id="HJG81320.1"/>
    </source>
</evidence>